<comment type="caution">
    <text evidence="8">The sequence shown here is derived from an EMBL/GenBank/DDBJ whole genome shotgun (WGS) entry which is preliminary data.</text>
</comment>
<evidence type="ECO:0000313" key="8">
    <source>
        <dbReference type="EMBL" id="KAL2330486.1"/>
    </source>
</evidence>
<evidence type="ECO:0000256" key="2">
    <source>
        <dbReference type="ARBA" id="ARBA00023015"/>
    </source>
</evidence>
<keyword evidence="2" id="KW-0805">Transcription regulation</keyword>
<dbReference type="PANTHER" id="PTHR44191:SF62">
    <property type="entry name" value="OS04G0341900 PROTEIN"/>
    <property type="match status" value="1"/>
</dbReference>
<keyword evidence="5" id="KW-0539">Nucleus</keyword>
<sequence length="125" mass="14309">MSTAKINWSFEKMRGLAARLEKDHAESSPSGQAQFLKSPLNSLADNYRSSTPGLWTDHEHRLFLEGLLEVENLNIKRKWKYISSKIKSKSSSQVASHAQKYFLHQGNTPERNGKRKSIFCTTLEK</sequence>
<accession>A0ABD1M407</accession>
<comment type="subcellular location">
    <subcellularLocation>
        <location evidence="1">Nucleus</location>
    </subcellularLocation>
</comment>
<dbReference type="InterPro" id="IPR006447">
    <property type="entry name" value="Myb_dom_plants"/>
</dbReference>
<dbReference type="InterPro" id="IPR009057">
    <property type="entry name" value="Homeodomain-like_sf"/>
</dbReference>
<name>A0ABD1M407_9FABA</name>
<gene>
    <name evidence="8" type="ORF">Fmac_018067</name>
</gene>
<dbReference type="EMBL" id="JBGMDY010000006">
    <property type="protein sequence ID" value="KAL2330486.1"/>
    <property type="molecule type" value="Genomic_DNA"/>
</dbReference>
<dbReference type="Proteomes" id="UP001603857">
    <property type="component" value="Unassembled WGS sequence"/>
</dbReference>
<keyword evidence="9" id="KW-1185">Reference proteome</keyword>
<feature type="region of interest" description="Disordered" evidence="6">
    <location>
        <begin position="102"/>
        <end position="125"/>
    </location>
</feature>
<dbReference type="PANTHER" id="PTHR44191">
    <property type="entry name" value="TRANSCRIPTION FACTOR KUA1"/>
    <property type="match status" value="1"/>
</dbReference>
<protein>
    <recommendedName>
        <fullName evidence="7">Myb-like domain-containing protein</fullName>
    </recommendedName>
</protein>
<dbReference type="Pfam" id="PF00249">
    <property type="entry name" value="Myb_DNA-binding"/>
    <property type="match status" value="1"/>
</dbReference>
<organism evidence="8 9">
    <name type="scientific">Flemingia macrophylla</name>
    <dbReference type="NCBI Taxonomy" id="520843"/>
    <lineage>
        <taxon>Eukaryota</taxon>
        <taxon>Viridiplantae</taxon>
        <taxon>Streptophyta</taxon>
        <taxon>Embryophyta</taxon>
        <taxon>Tracheophyta</taxon>
        <taxon>Spermatophyta</taxon>
        <taxon>Magnoliopsida</taxon>
        <taxon>eudicotyledons</taxon>
        <taxon>Gunneridae</taxon>
        <taxon>Pentapetalae</taxon>
        <taxon>rosids</taxon>
        <taxon>fabids</taxon>
        <taxon>Fabales</taxon>
        <taxon>Fabaceae</taxon>
        <taxon>Papilionoideae</taxon>
        <taxon>50 kb inversion clade</taxon>
        <taxon>NPAAA clade</taxon>
        <taxon>indigoferoid/millettioid clade</taxon>
        <taxon>Phaseoleae</taxon>
        <taxon>Flemingia</taxon>
    </lineage>
</organism>
<dbReference type="GO" id="GO:0005634">
    <property type="term" value="C:nucleus"/>
    <property type="evidence" value="ECO:0007669"/>
    <property type="project" value="UniProtKB-SubCell"/>
</dbReference>
<dbReference type="AlphaFoldDB" id="A0ABD1M407"/>
<evidence type="ECO:0000256" key="5">
    <source>
        <dbReference type="ARBA" id="ARBA00023242"/>
    </source>
</evidence>
<dbReference type="InterPro" id="IPR001005">
    <property type="entry name" value="SANT/Myb"/>
</dbReference>
<evidence type="ECO:0000256" key="3">
    <source>
        <dbReference type="ARBA" id="ARBA00023125"/>
    </source>
</evidence>
<evidence type="ECO:0000313" key="9">
    <source>
        <dbReference type="Proteomes" id="UP001603857"/>
    </source>
</evidence>
<evidence type="ECO:0000256" key="4">
    <source>
        <dbReference type="ARBA" id="ARBA00023163"/>
    </source>
</evidence>
<dbReference type="NCBIfam" id="TIGR01557">
    <property type="entry name" value="myb_SHAQKYF"/>
    <property type="match status" value="1"/>
</dbReference>
<dbReference type="GO" id="GO:0003677">
    <property type="term" value="F:DNA binding"/>
    <property type="evidence" value="ECO:0007669"/>
    <property type="project" value="UniProtKB-KW"/>
</dbReference>
<dbReference type="Gene3D" id="1.10.10.60">
    <property type="entry name" value="Homeodomain-like"/>
    <property type="match status" value="1"/>
</dbReference>
<evidence type="ECO:0000256" key="6">
    <source>
        <dbReference type="SAM" id="MobiDB-lite"/>
    </source>
</evidence>
<proteinExistence type="predicted"/>
<feature type="domain" description="Myb-like" evidence="7">
    <location>
        <begin position="53"/>
        <end position="102"/>
    </location>
</feature>
<dbReference type="SUPFAM" id="SSF46689">
    <property type="entry name" value="Homeodomain-like"/>
    <property type="match status" value="1"/>
</dbReference>
<evidence type="ECO:0000259" key="7">
    <source>
        <dbReference type="Pfam" id="PF00249"/>
    </source>
</evidence>
<reference evidence="8 9" key="1">
    <citation type="submission" date="2024-08" db="EMBL/GenBank/DDBJ databases">
        <title>Insights into the chromosomal genome structure of Flemingia macrophylla.</title>
        <authorList>
            <person name="Ding Y."/>
            <person name="Zhao Y."/>
            <person name="Bi W."/>
            <person name="Wu M."/>
            <person name="Zhao G."/>
            <person name="Gong Y."/>
            <person name="Li W."/>
            <person name="Zhang P."/>
        </authorList>
    </citation>
    <scope>NUCLEOTIDE SEQUENCE [LARGE SCALE GENOMIC DNA]</scope>
    <source>
        <strain evidence="8">DYQJB</strain>
        <tissue evidence="8">Leaf</tissue>
    </source>
</reference>
<dbReference type="GO" id="GO:0006355">
    <property type="term" value="P:regulation of DNA-templated transcription"/>
    <property type="evidence" value="ECO:0007669"/>
    <property type="project" value="UniProtKB-ARBA"/>
</dbReference>
<dbReference type="InterPro" id="IPR052245">
    <property type="entry name" value="Plant_Stress_Dev_TF"/>
</dbReference>
<keyword evidence="4" id="KW-0804">Transcription</keyword>
<keyword evidence="3" id="KW-0238">DNA-binding</keyword>
<evidence type="ECO:0000256" key="1">
    <source>
        <dbReference type="ARBA" id="ARBA00004123"/>
    </source>
</evidence>